<protein>
    <submittedName>
        <fullName evidence="6">Uncharacterized protein</fullName>
    </submittedName>
</protein>
<dbReference type="PANTHER" id="PTHR18359:SF0">
    <property type="entry name" value="U3 SMALL NUCLEOLAR RNA-ASSOCIATED PROTEIN 18 HOMOLOG"/>
    <property type="match status" value="1"/>
</dbReference>
<keyword evidence="7" id="KW-1185">Reference proteome</keyword>
<dbReference type="AlphaFoldDB" id="A0AAD8TAP3"/>
<dbReference type="InterPro" id="IPR015943">
    <property type="entry name" value="WD40/YVTN_repeat-like_dom_sf"/>
</dbReference>
<evidence type="ECO:0000313" key="7">
    <source>
        <dbReference type="Proteomes" id="UP001231189"/>
    </source>
</evidence>
<dbReference type="GO" id="GO:0032040">
    <property type="term" value="C:small-subunit processome"/>
    <property type="evidence" value="ECO:0007669"/>
    <property type="project" value="TreeGrafter"/>
</dbReference>
<name>A0AAD8TAP3_LOLMU</name>
<dbReference type="PANTHER" id="PTHR18359">
    <property type="entry name" value="WD-REPEAT PROTEIN-RELATED"/>
    <property type="match status" value="1"/>
</dbReference>
<dbReference type="Gene3D" id="2.130.10.10">
    <property type="entry name" value="YVTN repeat-like/Quinoprotein amine dehydrogenase"/>
    <property type="match status" value="1"/>
</dbReference>
<dbReference type="SUPFAM" id="SSF50978">
    <property type="entry name" value="WD40 repeat-like"/>
    <property type="match status" value="1"/>
</dbReference>
<dbReference type="GO" id="GO:0034388">
    <property type="term" value="C:Pwp2p-containing subcomplex of 90S preribosome"/>
    <property type="evidence" value="ECO:0007669"/>
    <property type="project" value="TreeGrafter"/>
</dbReference>
<gene>
    <name evidence="6" type="ORF">QYE76_039863</name>
</gene>
<dbReference type="EMBL" id="JAUUTY010000002">
    <property type="protein sequence ID" value="KAK1679015.1"/>
    <property type="molecule type" value="Genomic_DNA"/>
</dbReference>
<evidence type="ECO:0000256" key="2">
    <source>
        <dbReference type="ARBA" id="ARBA00022552"/>
    </source>
</evidence>
<organism evidence="6 7">
    <name type="scientific">Lolium multiflorum</name>
    <name type="common">Italian ryegrass</name>
    <name type="synonym">Lolium perenne subsp. multiflorum</name>
    <dbReference type="NCBI Taxonomy" id="4521"/>
    <lineage>
        <taxon>Eukaryota</taxon>
        <taxon>Viridiplantae</taxon>
        <taxon>Streptophyta</taxon>
        <taxon>Embryophyta</taxon>
        <taxon>Tracheophyta</taxon>
        <taxon>Spermatophyta</taxon>
        <taxon>Magnoliopsida</taxon>
        <taxon>Liliopsida</taxon>
        <taxon>Poales</taxon>
        <taxon>Poaceae</taxon>
        <taxon>BOP clade</taxon>
        <taxon>Pooideae</taxon>
        <taxon>Poodae</taxon>
        <taxon>Poeae</taxon>
        <taxon>Poeae Chloroplast Group 2 (Poeae type)</taxon>
        <taxon>Loliodinae</taxon>
        <taxon>Loliinae</taxon>
        <taxon>Lolium</taxon>
    </lineage>
</organism>
<sequence>MHKATDEGSLTDISLCTSRDSSYFATGSSSGIVNVYKRDEFLGRKSKQLKTIENLTAEIGQMKFNNDAQILAISSRNERNGMRLVHVPSFTVFQNWPGPRFSLQYPRCLTAWTSARVAGFLSVGHAGGKVLLYKLHHYQNA</sequence>
<reference evidence="6" key="1">
    <citation type="submission" date="2023-07" db="EMBL/GenBank/DDBJ databases">
        <title>A chromosome-level genome assembly of Lolium multiflorum.</title>
        <authorList>
            <person name="Chen Y."/>
            <person name="Copetti D."/>
            <person name="Kolliker R."/>
            <person name="Studer B."/>
        </authorList>
    </citation>
    <scope>NUCLEOTIDE SEQUENCE</scope>
    <source>
        <strain evidence="6">02402/16</strain>
        <tissue evidence="6">Leaf</tissue>
    </source>
</reference>
<evidence type="ECO:0000256" key="4">
    <source>
        <dbReference type="ARBA" id="ARBA00022737"/>
    </source>
</evidence>
<evidence type="ECO:0000256" key="1">
    <source>
        <dbReference type="ARBA" id="ARBA00004604"/>
    </source>
</evidence>
<evidence type="ECO:0000256" key="5">
    <source>
        <dbReference type="ARBA" id="ARBA00023242"/>
    </source>
</evidence>
<proteinExistence type="predicted"/>
<comment type="caution">
    <text evidence="6">The sequence shown here is derived from an EMBL/GenBank/DDBJ whole genome shotgun (WGS) entry which is preliminary data.</text>
</comment>
<accession>A0AAD8TAP3</accession>
<dbReference type="InterPro" id="IPR036322">
    <property type="entry name" value="WD40_repeat_dom_sf"/>
</dbReference>
<evidence type="ECO:0000313" key="6">
    <source>
        <dbReference type="EMBL" id="KAK1679015.1"/>
    </source>
</evidence>
<comment type="subcellular location">
    <subcellularLocation>
        <location evidence="1">Nucleus</location>
        <location evidence="1">Nucleolus</location>
    </subcellularLocation>
</comment>
<dbReference type="InterPro" id="IPR045161">
    <property type="entry name" value="Utp18"/>
</dbReference>
<keyword evidence="3" id="KW-0853">WD repeat</keyword>
<dbReference type="Proteomes" id="UP001231189">
    <property type="component" value="Unassembled WGS sequence"/>
</dbReference>
<dbReference type="GO" id="GO:0006364">
    <property type="term" value="P:rRNA processing"/>
    <property type="evidence" value="ECO:0007669"/>
    <property type="project" value="UniProtKB-KW"/>
</dbReference>
<keyword evidence="4" id="KW-0677">Repeat</keyword>
<keyword evidence="2" id="KW-0698">rRNA processing</keyword>
<evidence type="ECO:0000256" key="3">
    <source>
        <dbReference type="ARBA" id="ARBA00022574"/>
    </source>
</evidence>
<keyword evidence="5" id="KW-0539">Nucleus</keyword>